<evidence type="ECO:0000313" key="3">
    <source>
        <dbReference type="Proteomes" id="UP000702425"/>
    </source>
</evidence>
<name>A0ABX2CQW7_9CYAN</name>
<proteinExistence type="predicted"/>
<accession>A0ABX2CQW7</accession>
<gene>
    <name evidence="2" type="ORF">E5S67_00531</name>
</gene>
<dbReference type="RefSeq" id="WP_246276597.1">
    <property type="nucleotide sequence ID" value="NZ_CAWPPK010000274.1"/>
</dbReference>
<sequence length="196" mass="21788">MSVNVAKASKKSRLPVSSLLPRIGIYSAVMAGIIACFYDFKLNMIAPSSDNKYSENPQYISAINKVQLHYYAEYGQFSDSIAELGLGMKEHTKNYHYTIVSSMGPVQTRHNHRQPAQFESALALALAKPTDRSPPGKSYTGAVFAYKEKGSNLIRTISAICESDRKNASYAEIWSSPTFDGKKIHCQPGTRLWLKN</sequence>
<reference evidence="2 3" key="1">
    <citation type="journal article" date="2020" name="Sci. Rep.">
        <title>A novel cyanobacterial geosmin producer, revising GeoA distribution and dispersion patterns in Bacteria.</title>
        <authorList>
            <person name="Churro C."/>
            <person name="Semedo-Aguiar A.P."/>
            <person name="Silva A.D."/>
            <person name="Pereira-Leal J.B."/>
            <person name="Leite R.B."/>
        </authorList>
    </citation>
    <scope>NUCLEOTIDE SEQUENCE [LARGE SCALE GENOMIC DNA]</scope>
    <source>
        <strain evidence="2 3">IPMA8</strain>
    </source>
</reference>
<dbReference type="EMBL" id="SRRZ01000006">
    <property type="protein sequence ID" value="NQE32814.1"/>
    <property type="molecule type" value="Genomic_DNA"/>
</dbReference>
<dbReference type="InterPro" id="IPR031975">
    <property type="entry name" value="Pilin_GH"/>
</dbReference>
<comment type="caution">
    <text evidence="2">The sequence shown here is derived from an EMBL/GenBank/DDBJ whole genome shotgun (WGS) entry which is preliminary data.</text>
</comment>
<feature type="transmembrane region" description="Helical" evidence="1">
    <location>
        <begin position="20"/>
        <end position="40"/>
    </location>
</feature>
<dbReference type="Proteomes" id="UP000702425">
    <property type="component" value="Unassembled WGS sequence"/>
</dbReference>
<keyword evidence="1" id="KW-0472">Membrane</keyword>
<dbReference type="Pfam" id="PF16734">
    <property type="entry name" value="Pilin_GH"/>
    <property type="match status" value="1"/>
</dbReference>
<keyword evidence="1" id="KW-1133">Transmembrane helix</keyword>
<protein>
    <submittedName>
        <fullName evidence="2">Uncharacterized protein</fullName>
    </submittedName>
</protein>
<keyword evidence="3" id="KW-1185">Reference proteome</keyword>
<evidence type="ECO:0000256" key="1">
    <source>
        <dbReference type="SAM" id="Phobius"/>
    </source>
</evidence>
<organism evidence="2 3">
    <name type="scientific">Microcoleus asticus IPMA8</name>
    <dbReference type="NCBI Taxonomy" id="2563858"/>
    <lineage>
        <taxon>Bacteria</taxon>
        <taxon>Bacillati</taxon>
        <taxon>Cyanobacteriota</taxon>
        <taxon>Cyanophyceae</taxon>
        <taxon>Oscillatoriophycideae</taxon>
        <taxon>Oscillatoriales</taxon>
        <taxon>Microcoleaceae</taxon>
        <taxon>Microcoleus</taxon>
        <taxon>Microcoleus asticus</taxon>
    </lineage>
</organism>
<evidence type="ECO:0000313" key="2">
    <source>
        <dbReference type="EMBL" id="NQE32814.1"/>
    </source>
</evidence>
<keyword evidence="1" id="KW-0812">Transmembrane</keyword>